<proteinExistence type="predicted"/>
<comment type="caution">
    <text evidence="1">The sequence shown here is derived from an EMBL/GenBank/DDBJ whole genome shotgun (WGS) entry which is preliminary data.</text>
</comment>
<protein>
    <submittedName>
        <fullName evidence="1">Uncharacterized protein</fullName>
    </submittedName>
</protein>
<reference evidence="1 2" key="3">
    <citation type="journal article" date="2022" name="Microbiol. Spectr.">
        <title>Folding features and dynamics of 3D genome architecture in plant fungal pathogens.</title>
        <authorList>
            <person name="Xia C."/>
        </authorList>
    </citation>
    <scope>NUCLEOTIDE SEQUENCE [LARGE SCALE GENOMIC DNA]</scope>
    <source>
        <strain evidence="1 2">93-210</strain>
    </source>
</reference>
<keyword evidence="2" id="KW-1185">Reference proteome</keyword>
<gene>
    <name evidence="1" type="ORF">MJO28_000015</name>
</gene>
<evidence type="ECO:0000313" key="1">
    <source>
        <dbReference type="EMBL" id="KAI7961921.1"/>
    </source>
</evidence>
<accession>A0ACC0EXC0</accession>
<sequence length="96" mass="10743">MSNSIAAWQCEESNPEVTANLGRTSSKRKYIHQKTFRSQFTIGKMDPLPVGASREQNVVAARPPVPPSQDQDNMDDFKFDDRADHLNSPNPSEPDV</sequence>
<evidence type="ECO:0000313" key="2">
    <source>
        <dbReference type="Proteomes" id="UP001060170"/>
    </source>
</evidence>
<reference evidence="2" key="2">
    <citation type="journal article" date="2018" name="Mol. Plant Microbe Interact.">
        <title>Genome sequence resources for the wheat stripe rust pathogen (Puccinia striiformis f. sp. tritici) and the barley stripe rust pathogen (Puccinia striiformis f. sp. hordei).</title>
        <authorList>
            <person name="Xia C."/>
            <person name="Wang M."/>
            <person name="Yin C."/>
            <person name="Cornejo O.E."/>
            <person name="Hulbert S.H."/>
            <person name="Chen X."/>
        </authorList>
    </citation>
    <scope>NUCLEOTIDE SEQUENCE [LARGE SCALE GENOMIC DNA]</scope>
    <source>
        <strain evidence="2">93-210</strain>
    </source>
</reference>
<reference evidence="2" key="1">
    <citation type="journal article" date="2018" name="BMC Genomics">
        <title>Genomic insights into host adaptation between the wheat stripe rust pathogen (Puccinia striiformis f. sp. tritici) and the barley stripe rust pathogen (Puccinia striiformis f. sp. hordei).</title>
        <authorList>
            <person name="Xia C."/>
            <person name="Wang M."/>
            <person name="Yin C."/>
            <person name="Cornejo O.E."/>
            <person name="Hulbert S.H."/>
            <person name="Chen X."/>
        </authorList>
    </citation>
    <scope>NUCLEOTIDE SEQUENCE [LARGE SCALE GENOMIC DNA]</scope>
    <source>
        <strain evidence="2">93-210</strain>
    </source>
</reference>
<organism evidence="1 2">
    <name type="scientific">Puccinia striiformis f. sp. tritici</name>
    <dbReference type="NCBI Taxonomy" id="168172"/>
    <lineage>
        <taxon>Eukaryota</taxon>
        <taxon>Fungi</taxon>
        <taxon>Dikarya</taxon>
        <taxon>Basidiomycota</taxon>
        <taxon>Pucciniomycotina</taxon>
        <taxon>Pucciniomycetes</taxon>
        <taxon>Pucciniales</taxon>
        <taxon>Pucciniaceae</taxon>
        <taxon>Puccinia</taxon>
    </lineage>
</organism>
<dbReference type="Proteomes" id="UP001060170">
    <property type="component" value="Chromosome 1"/>
</dbReference>
<dbReference type="EMBL" id="CM045865">
    <property type="protein sequence ID" value="KAI7961921.1"/>
    <property type="molecule type" value="Genomic_DNA"/>
</dbReference>
<name>A0ACC0EXC0_9BASI</name>